<reference evidence="10" key="1">
    <citation type="submission" date="2022-05" db="EMBL/GenBank/DDBJ databases">
        <title>Description of a novel species of Leclercia; Leclercia tamurae and the Proposal for a Novel Genus Silvania gen. nov. Containing Two Novel Species Silvania hatchlandensis sp. nov. and Silvania confinis sp. nov. Isolated from the Rhizosphere of Oak.</title>
        <authorList>
            <person name="Maddock D.W."/>
            <person name="Brady C.L."/>
            <person name="Denman S."/>
            <person name="Arnold D."/>
        </authorList>
    </citation>
    <scope>NUCLEOTIDE SEQUENCE</scope>
    <source>
        <strain evidence="10">H19S6</strain>
    </source>
</reference>
<evidence type="ECO:0000256" key="6">
    <source>
        <dbReference type="ARBA" id="ARBA00023319"/>
    </source>
</evidence>
<keyword evidence="6" id="KW-0393">Immunoglobulin domain</keyword>
<dbReference type="PROSITE" id="PS00635">
    <property type="entry name" value="PILI_CHAPERONE"/>
    <property type="match status" value="1"/>
</dbReference>
<dbReference type="InterPro" id="IPR016148">
    <property type="entry name" value="Pili_assmbl_chaperone_C"/>
</dbReference>
<dbReference type="InterPro" id="IPR008962">
    <property type="entry name" value="PapD-like_sf"/>
</dbReference>
<dbReference type="SUPFAM" id="SSF49584">
    <property type="entry name" value="Periplasmic chaperone C-domain"/>
    <property type="match status" value="1"/>
</dbReference>
<keyword evidence="3" id="KW-0732">Signal</keyword>
<evidence type="ECO:0000256" key="5">
    <source>
        <dbReference type="ARBA" id="ARBA00023186"/>
    </source>
</evidence>
<gene>
    <name evidence="10" type="ORF">M8014_15810</name>
</gene>
<dbReference type="Pfam" id="PF00345">
    <property type="entry name" value="PapD_N"/>
    <property type="match status" value="1"/>
</dbReference>
<dbReference type="Gene3D" id="2.60.40.10">
    <property type="entry name" value="Immunoglobulins"/>
    <property type="match status" value="2"/>
</dbReference>
<evidence type="ECO:0000259" key="9">
    <source>
        <dbReference type="Pfam" id="PF02753"/>
    </source>
</evidence>
<evidence type="ECO:0000313" key="10">
    <source>
        <dbReference type="EMBL" id="MCU6665806.1"/>
    </source>
</evidence>
<feature type="domain" description="Pili assembly chaperone N-terminal" evidence="8">
    <location>
        <begin position="25"/>
        <end position="141"/>
    </location>
</feature>
<sequence>MKLYQLAASFLLSVFVVLPAQASLLIGGTRLVFDGSRQAATLSIENKDNVTNLVQSWLSPADEHSPEKDAFIITPPLFRLESGGQAAIRVVRSGKPLPDDRESMLWLNVKGIPAATGGPDKNILQIAINSRIKMIYRPAALKGATPERVADKLQWNISGTALVAKNTTSNYMNFSSLIVNGETLSTPYFVAPYSQLTIADKKFPAHGQVTWKILDDFGMSTKSYSQAY</sequence>
<comment type="caution">
    <text evidence="10">The sequence shown here is derived from an EMBL/GenBank/DDBJ whole genome shotgun (WGS) entry which is preliminary data.</text>
</comment>
<dbReference type="RefSeq" id="WP_271283348.1">
    <property type="nucleotide sequence ID" value="NZ_JAMGZK010000052.1"/>
</dbReference>
<name>A0A9J6Q8H5_9ENTR</name>
<evidence type="ECO:0000256" key="7">
    <source>
        <dbReference type="RuleBase" id="RU003918"/>
    </source>
</evidence>
<dbReference type="PANTHER" id="PTHR30251">
    <property type="entry name" value="PILUS ASSEMBLY CHAPERONE"/>
    <property type="match status" value="1"/>
</dbReference>
<dbReference type="EMBL" id="JAMGZK010000052">
    <property type="protein sequence ID" value="MCU6665806.1"/>
    <property type="molecule type" value="Genomic_DNA"/>
</dbReference>
<evidence type="ECO:0000256" key="4">
    <source>
        <dbReference type="ARBA" id="ARBA00022764"/>
    </source>
</evidence>
<dbReference type="InterPro" id="IPR018046">
    <property type="entry name" value="Pili_assmbl_chaperone_CS"/>
</dbReference>
<evidence type="ECO:0000259" key="8">
    <source>
        <dbReference type="Pfam" id="PF00345"/>
    </source>
</evidence>
<keyword evidence="5 7" id="KW-0143">Chaperone</keyword>
<dbReference type="InterPro" id="IPR050643">
    <property type="entry name" value="Periplasmic_pilus_chap"/>
</dbReference>
<keyword evidence="11" id="KW-1185">Reference proteome</keyword>
<comment type="subcellular location">
    <subcellularLocation>
        <location evidence="1 7">Periplasm</location>
    </subcellularLocation>
</comment>
<dbReference type="Pfam" id="PF02753">
    <property type="entry name" value="PapD_C"/>
    <property type="match status" value="1"/>
</dbReference>
<dbReference type="GO" id="GO:0071555">
    <property type="term" value="P:cell wall organization"/>
    <property type="evidence" value="ECO:0007669"/>
    <property type="project" value="InterPro"/>
</dbReference>
<dbReference type="InterPro" id="IPR013783">
    <property type="entry name" value="Ig-like_fold"/>
</dbReference>
<dbReference type="InterPro" id="IPR036316">
    <property type="entry name" value="Pili_assmbl_chap_C_dom_sf"/>
</dbReference>
<dbReference type="InterPro" id="IPR001829">
    <property type="entry name" value="Pili_assmbl_chaperone_bac"/>
</dbReference>
<dbReference type="SUPFAM" id="SSF49354">
    <property type="entry name" value="PapD-like"/>
    <property type="match status" value="1"/>
</dbReference>
<dbReference type="PANTHER" id="PTHR30251:SF9">
    <property type="entry name" value="CHAPERONE PROTEIN CAF1M"/>
    <property type="match status" value="1"/>
</dbReference>
<protein>
    <submittedName>
        <fullName evidence="10">Fimbria/pilus periplasmic chaperone</fullName>
    </submittedName>
</protein>
<dbReference type="AlphaFoldDB" id="A0A9J6Q8H5"/>
<keyword evidence="4" id="KW-0574">Periplasm</keyword>
<comment type="similarity">
    <text evidence="2 7">Belongs to the periplasmic pilus chaperone family.</text>
</comment>
<dbReference type="InterPro" id="IPR016147">
    <property type="entry name" value="Pili_assmbl_chaperone_N"/>
</dbReference>
<evidence type="ECO:0000313" key="11">
    <source>
        <dbReference type="Proteomes" id="UP001063816"/>
    </source>
</evidence>
<accession>A0A9J6Q8H5</accession>
<proteinExistence type="inferred from homology"/>
<dbReference type="GO" id="GO:0030288">
    <property type="term" value="C:outer membrane-bounded periplasmic space"/>
    <property type="evidence" value="ECO:0007669"/>
    <property type="project" value="InterPro"/>
</dbReference>
<feature type="domain" description="Pili assembly chaperone C-terminal" evidence="9">
    <location>
        <begin position="165"/>
        <end position="220"/>
    </location>
</feature>
<evidence type="ECO:0000256" key="3">
    <source>
        <dbReference type="ARBA" id="ARBA00022729"/>
    </source>
</evidence>
<evidence type="ECO:0000256" key="1">
    <source>
        <dbReference type="ARBA" id="ARBA00004418"/>
    </source>
</evidence>
<dbReference type="PRINTS" id="PR00969">
    <property type="entry name" value="CHAPERONPILI"/>
</dbReference>
<organism evidence="10 11">
    <name type="scientific">Silvania hatchlandensis</name>
    <dbReference type="NCBI Taxonomy" id="2926469"/>
    <lineage>
        <taxon>Bacteria</taxon>
        <taxon>Pseudomonadati</taxon>
        <taxon>Pseudomonadota</taxon>
        <taxon>Gammaproteobacteria</taxon>
        <taxon>Enterobacterales</taxon>
        <taxon>Enterobacteriaceae</taxon>
        <taxon>Silvania</taxon>
    </lineage>
</organism>
<dbReference type="Proteomes" id="UP001063816">
    <property type="component" value="Unassembled WGS sequence"/>
</dbReference>
<evidence type="ECO:0000256" key="2">
    <source>
        <dbReference type="ARBA" id="ARBA00007399"/>
    </source>
</evidence>